<evidence type="ECO:0000256" key="3">
    <source>
        <dbReference type="ARBA" id="ARBA00012438"/>
    </source>
</evidence>
<dbReference type="InterPro" id="IPR004358">
    <property type="entry name" value="Sig_transdc_His_kin-like_C"/>
</dbReference>
<evidence type="ECO:0000256" key="8">
    <source>
        <dbReference type="ARBA" id="ARBA00022989"/>
    </source>
</evidence>
<name>A0A261S1W7_9BORD</name>
<dbReference type="EC" id="2.7.13.3" evidence="3"/>
<dbReference type="Pfam" id="PF00512">
    <property type="entry name" value="HisKA"/>
    <property type="match status" value="1"/>
</dbReference>
<evidence type="ECO:0000259" key="14">
    <source>
        <dbReference type="PROSITE" id="PS50885"/>
    </source>
</evidence>
<dbReference type="PANTHER" id="PTHR45436:SF5">
    <property type="entry name" value="SENSOR HISTIDINE KINASE TRCS"/>
    <property type="match status" value="1"/>
</dbReference>
<keyword evidence="16" id="KW-1185">Reference proteome</keyword>
<comment type="subcellular location">
    <subcellularLocation>
        <location evidence="2">Cell inner membrane</location>
        <topology evidence="2">Multi-pass membrane protein</topology>
    </subcellularLocation>
</comment>
<keyword evidence="10 12" id="KW-0472">Membrane</keyword>
<feature type="domain" description="Histidine kinase" evidence="13">
    <location>
        <begin position="298"/>
        <end position="513"/>
    </location>
</feature>
<evidence type="ECO:0000313" key="16">
    <source>
        <dbReference type="Proteomes" id="UP000216020"/>
    </source>
</evidence>
<accession>A0A261S1W7</accession>
<dbReference type="Pfam" id="PF02518">
    <property type="entry name" value="HATPase_c"/>
    <property type="match status" value="1"/>
</dbReference>
<dbReference type="CDD" id="cd00082">
    <property type="entry name" value="HisKA"/>
    <property type="match status" value="1"/>
</dbReference>
<dbReference type="InterPro" id="IPR050428">
    <property type="entry name" value="TCS_sensor_his_kinase"/>
</dbReference>
<dbReference type="SUPFAM" id="SSF158472">
    <property type="entry name" value="HAMP domain-like"/>
    <property type="match status" value="1"/>
</dbReference>
<dbReference type="Gene3D" id="6.10.340.10">
    <property type="match status" value="1"/>
</dbReference>
<dbReference type="InterPro" id="IPR003661">
    <property type="entry name" value="HisK_dim/P_dom"/>
</dbReference>
<dbReference type="Proteomes" id="UP000216020">
    <property type="component" value="Unassembled WGS sequence"/>
</dbReference>
<proteinExistence type="predicted"/>
<dbReference type="SUPFAM" id="SSF47384">
    <property type="entry name" value="Homodimeric domain of signal transducing histidine kinase"/>
    <property type="match status" value="1"/>
</dbReference>
<dbReference type="CDD" id="cd06225">
    <property type="entry name" value="HAMP"/>
    <property type="match status" value="1"/>
</dbReference>
<feature type="compositionally biased region" description="Low complexity" evidence="11">
    <location>
        <begin position="134"/>
        <end position="143"/>
    </location>
</feature>
<dbReference type="PROSITE" id="PS50885">
    <property type="entry name" value="HAMP"/>
    <property type="match status" value="1"/>
</dbReference>
<dbReference type="GO" id="GO:0005886">
    <property type="term" value="C:plasma membrane"/>
    <property type="evidence" value="ECO:0007669"/>
    <property type="project" value="UniProtKB-SubCell"/>
</dbReference>
<feature type="region of interest" description="Disordered" evidence="11">
    <location>
        <begin position="105"/>
        <end position="157"/>
    </location>
</feature>
<dbReference type="PRINTS" id="PR00344">
    <property type="entry name" value="BCTRLSENSOR"/>
</dbReference>
<evidence type="ECO:0000256" key="11">
    <source>
        <dbReference type="SAM" id="MobiDB-lite"/>
    </source>
</evidence>
<evidence type="ECO:0000313" key="15">
    <source>
        <dbReference type="EMBL" id="OZI31338.1"/>
    </source>
</evidence>
<dbReference type="AlphaFoldDB" id="A0A261S1W7"/>
<organism evidence="15 16">
    <name type="scientific">Bordetella genomosp. 10</name>
    <dbReference type="NCBI Taxonomy" id="1416804"/>
    <lineage>
        <taxon>Bacteria</taxon>
        <taxon>Pseudomonadati</taxon>
        <taxon>Pseudomonadota</taxon>
        <taxon>Betaproteobacteria</taxon>
        <taxon>Burkholderiales</taxon>
        <taxon>Alcaligenaceae</taxon>
        <taxon>Bordetella</taxon>
    </lineage>
</organism>
<evidence type="ECO:0000256" key="7">
    <source>
        <dbReference type="ARBA" id="ARBA00022777"/>
    </source>
</evidence>
<feature type="transmembrane region" description="Helical" evidence="12">
    <location>
        <begin position="219"/>
        <end position="241"/>
    </location>
</feature>
<dbReference type="OrthoDB" id="9804645at2"/>
<dbReference type="Gene3D" id="1.10.287.130">
    <property type="match status" value="1"/>
</dbReference>
<dbReference type="GO" id="GO:0000155">
    <property type="term" value="F:phosphorelay sensor kinase activity"/>
    <property type="evidence" value="ECO:0007669"/>
    <property type="project" value="InterPro"/>
</dbReference>
<dbReference type="SMART" id="SM00387">
    <property type="entry name" value="HATPase_c"/>
    <property type="match status" value="1"/>
</dbReference>
<keyword evidence="4" id="KW-0597">Phosphoprotein</keyword>
<protein>
    <recommendedName>
        <fullName evidence="3">histidine kinase</fullName>
        <ecNumber evidence="3">2.7.13.3</ecNumber>
    </recommendedName>
</protein>
<dbReference type="InterPro" id="IPR003594">
    <property type="entry name" value="HATPase_dom"/>
</dbReference>
<evidence type="ECO:0000256" key="12">
    <source>
        <dbReference type="SAM" id="Phobius"/>
    </source>
</evidence>
<dbReference type="InterPro" id="IPR003660">
    <property type="entry name" value="HAMP_dom"/>
</dbReference>
<dbReference type="PANTHER" id="PTHR45436">
    <property type="entry name" value="SENSOR HISTIDINE KINASE YKOH"/>
    <property type="match status" value="1"/>
</dbReference>
<keyword evidence="9" id="KW-0902">Two-component regulatory system</keyword>
<comment type="caution">
    <text evidence="15">The sequence shown here is derived from an EMBL/GenBank/DDBJ whole genome shotgun (WGS) entry which is preliminary data.</text>
</comment>
<keyword evidence="8 12" id="KW-1133">Transmembrane helix</keyword>
<dbReference type="SUPFAM" id="SSF55874">
    <property type="entry name" value="ATPase domain of HSP90 chaperone/DNA topoisomerase II/histidine kinase"/>
    <property type="match status" value="1"/>
</dbReference>
<evidence type="ECO:0000256" key="10">
    <source>
        <dbReference type="ARBA" id="ARBA00023136"/>
    </source>
</evidence>
<dbReference type="EMBL" id="NEVM01000005">
    <property type="protein sequence ID" value="OZI31338.1"/>
    <property type="molecule type" value="Genomic_DNA"/>
</dbReference>
<keyword evidence="7" id="KW-0418">Kinase</keyword>
<dbReference type="Pfam" id="PF00672">
    <property type="entry name" value="HAMP"/>
    <property type="match status" value="1"/>
</dbReference>
<dbReference type="FunFam" id="3.30.565.10:FF:000006">
    <property type="entry name" value="Sensor histidine kinase WalK"/>
    <property type="match status" value="1"/>
</dbReference>
<keyword evidence="5" id="KW-0808">Transferase</keyword>
<dbReference type="InterPro" id="IPR036097">
    <property type="entry name" value="HisK_dim/P_sf"/>
</dbReference>
<comment type="catalytic activity">
    <reaction evidence="1">
        <text>ATP + protein L-histidine = ADP + protein N-phospho-L-histidine.</text>
        <dbReference type="EC" id="2.7.13.3"/>
    </reaction>
</comment>
<gene>
    <name evidence="15" type="ORF">CAL29_25820</name>
</gene>
<dbReference type="InterPro" id="IPR005467">
    <property type="entry name" value="His_kinase_dom"/>
</dbReference>
<dbReference type="Gene3D" id="3.30.565.10">
    <property type="entry name" value="Histidine kinase-like ATPase, C-terminal domain"/>
    <property type="match status" value="1"/>
</dbReference>
<dbReference type="SMART" id="SM00388">
    <property type="entry name" value="HisKA"/>
    <property type="match status" value="1"/>
</dbReference>
<sequence length="524" mass="57220">MKLGITFKLFLAILATCLAVTLAMGAAVRWNFERHFFSYVKEREGRRIERLRQTLADVYRDDGNWDALRGNDSLWNHLLTLPPPDEGMPQRPYRARGPFDLPPEFNGFLWQPPRPGPRGGGRPGREEPPGGPGDPFEPGAGPDDGMEGPPRGHDFLAPPFTLLDAQLRVVAGGNPLASAPRHAINVNGLTVGWLVTPFPDRMPNESDQRFQREQSEATWVIGTLSALLAAVVSILLARVFLAPVRRLARATHKLSAGDYSTRVNVTSADELGRLGQDFNRLAHALERTEALRREMMADISHELRTPLAVLRGELEALQDGVRSVSPAALASLLSEVGLLSKLIDDLYDLSLADVGALSYRMEPVDMGEIAAMAADAFHDRMQARGLAVEVTVAEPGTTIEGDRQRLMQLMNNLLENALRYTDPGGRVQIDVRTEGRQLVVDCQDSAPGVPAQHLPRLFDRLYRVDASRSRESGGAGLGLAICQRIVESHRGTIKAMPSPLGGLAVRIEIPLAEGADHTELAGIS</sequence>
<evidence type="ECO:0000256" key="1">
    <source>
        <dbReference type="ARBA" id="ARBA00000085"/>
    </source>
</evidence>
<dbReference type="InterPro" id="IPR036890">
    <property type="entry name" value="HATPase_C_sf"/>
</dbReference>
<dbReference type="RefSeq" id="WP_094855748.1">
    <property type="nucleotide sequence ID" value="NZ_NEVM01000005.1"/>
</dbReference>
<feature type="domain" description="HAMP" evidence="14">
    <location>
        <begin position="238"/>
        <end position="290"/>
    </location>
</feature>
<reference evidence="16" key="1">
    <citation type="submission" date="2017-05" db="EMBL/GenBank/DDBJ databases">
        <title>Complete and WGS of Bordetella genogroups.</title>
        <authorList>
            <person name="Spilker T."/>
            <person name="Lipuma J."/>
        </authorList>
    </citation>
    <scope>NUCLEOTIDE SEQUENCE [LARGE SCALE GENOMIC DNA]</scope>
    <source>
        <strain evidence="16">AU16122</strain>
    </source>
</reference>
<evidence type="ECO:0000259" key="13">
    <source>
        <dbReference type="PROSITE" id="PS50109"/>
    </source>
</evidence>
<evidence type="ECO:0000256" key="5">
    <source>
        <dbReference type="ARBA" id="ARBA00022679"/>
    </source>
</evidence>
<evidence type="ECO:0000256" key="6">
    <source>
        <dbReference type="ARBA" id="ARBA00022692"/>
    </source>
</evidence>
<keyword evidence="6 12" id="KW-0812">Transmembrane</keyword>
<evidence type="ECO:0000256" key="9">
    <source>
        <dbReference type="ARBA" id="ARBA00023012"/>
    </source>
</evidence>
<dbReference type="PROSITE" id="PS50109">
    <property type="entry name" value="HIS_KIN"/>
    <property type="match status" value="1"/>
</dbReference>
<evidence type="ECO:0000256" key="4">
    <source>
        <dbReference type="ARBA" id="ARBA00022553"/>
    </source>
</evidence>
<evidence type="ECO:0000256" key="2">
    <source>
        <dbReference type="ARBA" id="ARBA00004429"/>
    </source>
</evidence>
<dbReference type="SMART" id="SM00304">
    <property type="entry name" value="HAMP"/>
    <property type="match status" value="1"/>
</dbReference>